<dbReference type="InterPro" id="IPR003753">
    <property type="entry name" value="Exonuc_VII_L"/>
</dbReference>
<dbReference type="InterPro" id="IPR020579">
    <property type="entry name" value="Exonuc_VII_lsu_C"/>
</dbReference>
<dbReference type="InterPro" id="IPR025824">
    <property type="entry name" value="OB-fold_nuc-bd_dom"/>
</dbReference>
<comment type="subunit">
    <text evidence="5">Heterooligomer composed of large and small subunits.</text>
</comment>
<comment type="catalytic activity">
    <reaction evidence="5 6">
        <text>Exonucleolytic cleavage in either 5'- to 3'- or 3'- to 5'-direction to yield nucleoside 5'-phosphates.</text>
        <dbReference type="EC" id="3.1.11.6"/>
    </reaction>
</comment>
<organism evidence="10">
    <name type="scientific">Muribaculaceae bacterium Z82</name>
    <dbReference type="NCBI Taxonomy" id="2304548"/>
    <lineage>
        <taxon>Bacteria</taxon>
        <taxon>Pseudomonadati</taxon>
        <taxon>Bacteroidota</taxon>
        <taxon>Bacteroidia</taxon>
        <taxon>Bacteroidales</taxon>
        <taxon>Muribaculaceae</taxon>
    </lineage>
</organism>
<keyword evidence="1 5" id="KW-0963">Cytoplasm</keyword>
<dbReference type="GO" id="GO:0009318">
    <property type="term" value="C:exodeoxyribonuclease VII complex"/>
    <property type="evidence" value="ECO:0007669"/>
    <property type="project" value="UniProtKB-UniRule"/>
</dbReference>
<reference evidence="10" key="1">
    <citation type="submission" date="2018-08" db="EMBL/GenBank/DDBJ databases">
        <title>Murine metabolic-syndrome-specific gut microbial biobank.</title>
        <authorList>
            <person name="Liu C."/>
        </authorList>
    </citation>
    <scope>NUCLEOTIDE SEQUENCE [LARGE SCALE GENOMIC DNA]</scope>
    <source>
        <strain evidence="10">Z82</strain>
    </source>
</reference>
<dbReference type="GO" id="GO:0006308">
    <property type="term" value="P:DNA catabolic process"/>
    <property type="evidence" value="ECO:0007669"/>
    <property type="project" value="UniProtKB-UniRule"/>
</dbReference>
<comment type="function">
    <text evidence="5">Bidirectionally degrades single-stranded DNA into large acid-insoluble oligonucleotides, which are then degraded further into small acid-soluble oligonucleotides.</text>
</comment>
<dbReference type="GO" id="GO:0008855">
    <property type="term" value="F:exodeoxyribonuclease VII activity"/>
    <property type="evidence" value="ECO:0007669"/>
    <property type="project" value="UniProtKB-UniRule"/>
</dbReference>
<dbReference type="CDD" id="cd04489">
    <property type="entry name" value="ExoVII_LU_OBF"/>
    <property type="match status" value="1"/>
</dbReference>
<comment type="subcellular location">
    <subcellularLocation>
        <location evidence="5 6">Cytoplasm</location>
    </subcellularLocation>
</comment>
<dbReference type="NCBIfam" id="TIGR00237">
    <property type="entry name" value="xseA"/>
    <property type="match status" value="1"/>
</dbReference>
<accession>A0A7C9JE49</accession>
<comment type="caution">
    <text evidence="10">The sequence shown here is derived from an EMBL/GenBank/DDBJ whole genome shotgun (WGS) entry which is preliminary data.</text>
</comment>
<evidence type="ECO:0000256" key="7">
    <source>
        <dbReference type="SAM" id="MobiDB-lite"/>
    </source>
</evidence>
<dbReference type="PANTHER" id="PTHR30008">
    <property type="entry name" value="EXODEOXYRIBONUCLEASE 7 LARGE SUBUNIT"/>
    <property type="match status" value="1"/>
</dbReference>
<evidence type="ECO:0000256" key="4">
    <source>
        <dbReference type="ARBA" id="ARBA00022839"/>
    </source>
</evidence>
<dbReference type="PANTHER" id="PTHR30008:SF0">
    <property type="entry name" value="EXODEOXYRIBONUCLEASE 7 LARGE SUBUNIT"/>
    <property type="match status" value="1"/>
</dbReference>
<keyword evidence="4 5" id="KW-0269">Exonuclease</keyword>
<dbReference type="HAMAP" id="MF_00378">
    <property type="entry name" value="Exonuc_7_L"/>
    <property type="match status" value="1"/>
</dbReference>
<gene>
    <name evidence="5 10" type="primary">xseA</name>
    <name evidence="10" type="ORF">D1639_04040</name>
</gene>
<dbReference type="EC" id="3.1.11.6" evidence="5"/>
<dbReference type="AlphaFoldDB" id="A0A7C9JE49"/>
<feature type="domain" description="Exonuclease VII large subunit C-terminal" evidence="8">
    <location>
        <begin position="138"/>
        <end position="450"/>
    </location>
</feature>
<keyword evidence="3 5" id="KW-0378">Hydrolase</keyword>
<name>A0A7C9JE49_9BACT</name>
<proteinExistence type="inferred from homology"/>
<sequence>MPLQGASAAGGGAPGQAQPDQPLSVSGAMALAKGALQSVTVRLVGEVSEVSDKPGYKAVYFTVKDQHASLPCMMWNNRYRAAGIRLAVGQLVELTGRFSLYEAKGRMNFDVFGVALAGEGDLRMQLANLSRKLESEGLMAAQRKRPLPKYPQVIGLVTSPRGDAVHDVLRTLRRRWPAARVVFAGVPVEGPGAPAALCEGMRCVVAAGAQVVLLVRGGGSFEDMLPFSDESVARMVAACPVPVVTGIGHEPDTCIADMVADVRASTPTQAAQFASPAPEELRALMESMAKGLVVGLSQAASRARLQLASVASRPLFTDPQALLAGQAMGLDQACDRLGRVLPRLTEGPRAALSFEASRLAAAGRALAGPPAQSLSHLRQRLLLSGEALAAPFEAQAALAASRLHDLSPLSAVARGFAVASTGDGSIVRSVDQVSVGQQLEVTLADGVLECVVSGKEKKELSWNR</sequence>
<evidence type="ECO:0000256" key="2">
    <source>
        <dbReference type="ARBA" id="ARBA00022722"/>
    </source>
</evidence>
<dbReference type="Pfam" id="PF13742">
    <property type="entry name" value="tRNA_anti_2"/>
    <property type="match status" value="1"/>
</dbReference>
<protein>
    <recommendedName>
        <fullName evidence="5">Exodeoxyribonuclease 7 large subunit</fullName>
        <ecNumber evidence="5">3.1.11.6</ecNumber>
    </recommendedName>
    <alternativeName>
        <fullName evidence="5">Exodeoxyribonuclease VII large subunit</fullName>
        <shortName evidence="5">Exonuclease VII large subunit</shortName>
    </alternativeName>
</protein>
<evidence type="ECO:0000256" key="1">
    <source>
        <dbReference type="ARBA" id="ARBA00022490"/>
    </source>
</evidence>
<dbReference type="Pfam" id="PF02601">
    <property type="entry name" value="Exonuc_VII_L"/>
    <property type="match status" value="1"/>
</dbReference>
<evidence type="ECO:0000313" key="10">
    <source>
        <dbReference type="EMBL" id="NBI34214.1"/>
    </source>
</evidence>
<evidence type="ECO:0000256" key="5">
    <source>
        <dbReference type="HAMAP-Rule" id="MF_00378"/>
    </source>
</evidence>
<evidence type="ECO:0000259" key="8">
    <source>
        <dbReference type="Pfam" id="PF02601"/>
    </source>
</evidence>
<dbReference type="EMBL" id="QWKH01000018">
    <property type="protein sequence ID" value="NBI34214.1"/>
    <property type="molecule type" value="Genomic_DNA"/>
</dbReference>
<dbReference type="GO" id="GO:0003676">
    <property type="term" value="F:nucleic acid binding"/>
    <property type="evidence" value="ECO:0007669"/>
    <property type="project" value="InterPro"/>
</dbReference>
<feature type="domain" description="OB-fold nucleic acid binding" evidence="9">
    <location>
        <begin position="24"/>
        <end position="111"/>
    </location>
</feature>
<comment type="similarity">
    <text evidence="5 6">Belongs to the XseA family.</text>
</comment>
<evidence type="ECO:0000259" key="9">
    <source>
        <dbReference type="Pfam" id="PF13742"/>
    </source>
</evidence>
<evidence type="ECO:0000256" key="6">
    <source>
        <dbReference type="RuleBase" id="RU004355"/>
    </source>
</evidence>
<dbReference type="GO" id="GO:0005737">
    <property type="term" value="C:cytoplasm"/>
    <property type="evidence" value="ECO:0007669"/>
    <property type="project" value="UniProtKB-SubCell"/>
</dbReference>
<feature type="region of interest" description="Disordered" evidence="7">
    <location>
        <begin position="1"/>
        <end position="22"/>
    </location>
</feature>
<evidence type="ECO:0000256" key="3">
    <source>
        <dbReference type="ARBA" id="ARBA00022801"/>
    </source>
</evidence>
<keyword evidence="2 5" id="KW-0540">Nuclease</keyword>